<reference evidence="1" key="1">
    <citation type="submission" date="2021-06" db="EMBL/GenBank/DDBJ databases">
        <authorList>
            <person name="Kallberg Y."/>
            <person name="Tangrot J."/>
            <person name="Rosling A."/>
        </authorList>
    </citation>
    <scope>NUCLEOTIDE SEQUENCE</scope>
    <source>
        <strain evidence="1">MA461A</strain>
    </source>
</reference>
<comment type="caution">
    <text evidence="1">The sequence shown here is derived from an EMBL/GenBank/DDBJ whole genome shotgun (WGS) entry which is preliminary data.</text>
</comment>
<evidence type="ECO:0000313" key="2">
    <source>
        <dbReference type="Proteomes" id="UP000789920"/>
    </source>
</evidence>
<name>A0ACA9RT86_9GLOM</name>
<protein>
    <submittedName>
        <fullName evidence="1">28999_t:CDS:1</fullName>
    </submittedName>
</protein>
<keyword evidence="2" id="KW-1185">Reference proteome</keyword>
<accession>A0ACA9RT86</accession>
<gene>
    <name evidence="1" type="ORF">RPERSI_LOCUS22507</name>
</gene>
<dbReference type="EMBL" id="CAJVQC010068289">
    <property type="protein sequence ID" value="CAG8807989.1"/>
    <property type="molecule type" value="Genomic_DNA"/>
</dbReference>
<feature type="non-terminal residue" evidence="1">
    <location>
        <position position="1"/>
    </location>
</feature>
<dbReference type="Proteomes" id="UP000789920">
    <property type="component" value="Unassembled WGS sequence"/>
</dbReference>
<organism evidence="1 2">
    <name type="scientific">Racocetra persica</name>
    <dbReference type="NCBI Taxonomy" id="160502"/>
    <lineage>
        <taxon>Eukaryota</taxon>
        <taxon>Fungi</taxon>
        <taxon>Fungi incertae sedis</taxon>
        <taxon>Mucoromycota</taxon>
        <taxon>Glomeromycotina</taxon>
        <taxon>Glomeromycetes</taxon>
        <taxon>Diversisporales</taxon>
        <taxon>Gigasporaceae</taxon>
        <taxon>Racocetra</taxon>
    </lineage>
</organism>
<evidence type="ECO:0000313" key="1">
    <source>
        <dbReference type="EMBL" id="CAG8807989.1"/>
    </source>
</evidence>
<sequence length="80" mass="9406">PNEIHEIKANKKPMIPKSLVELQEVLENITDEIYINVLIKQQKEINSTITILRQHFKIPQILDYILKLSPLSKPTWDIFV</sequence>
<proteinExistence type="predicted"/>